<reference evidence="2 3" key="1">
    <citation type="submission" date="2023-04" db="EMBL/GenBank/DDBJ databases">
        <title>Marinobulbifer ophiurae gen. nov., sp. Nov., isolate from tissue of brittle star Ophioplocus japonicus.</title>
        <authorList>
            <person name="Kawano K."/>
            <person name="Sawayama S."/>
            <person name="Nakagawa S."/>
        </authorList>
    </citation>
    <scope>NUCLEOTIDE SEQUENCE [LARGE SCALE GENOMIC DNA]</scope>
    <source>
        <strain evidence="2 3">NKW57</strain>
    </source>
</reference>
<dbReference type="InterPro" id="IPR007803">
    <property type="entry name" value="Asp/Arg/Pro-Hydrxlase"/>
</dbReference>
<protein>
    <recommendedName>
        <fullName evidence="1">Aspartyl/asparaginy/proline hydroxylase domain-containing protein</fullName>
    </recommendedName>
</protein>
<dbReference type="Proteomes" id="UP001224392">
    <property type="component" value="Unassembled WGS sequence"/>
</dbReference>
<sequence>MEFDAPFRVLEQREVNALHESISAATQSEWDANRLRQSTFDVHYQTQSLVMLFISCNQWPEAEIYREDGWDRLSQAALPLMREVIERHYSPGGIVLRAMAAKLAPGGIIKPHIDAHPSFRHAHRIHIPITSNSRVRFNIGGQPHRFEVGKIYELNNQLQHSVMNRGNEDRITFIFDYLPPERRNEVRATGLTELW</sequence>
<feature type="domain" description="Aspartyl/asparaginy/proline hydroxylase" evidence="1">
    <location>
        <begin position="41"/>
        <end position="178"/>
    </location>
</feature>
<evidence type="ECO:0000313" key="3">
    <source>
        <dbReference type="Proteomes" id="UP001224392"/>
    </source>
</evidence>
<organism evidence="2 3">
    <name type="scientific">Biformimicrobium ophioploci</name>
    <dbReference type="NCBI Taxonomy" id="3036711"/>
    <lineage>
        <taxon>Bacteria</taxon>
        <taxon>Pseudomonadati</taxon>
        <taxon>Pseudomonadota</taxon>
        <taxon>Gammaproteobacteria</taxon>
        <taxon>Cellvibrionales</taxon>
        <taxon>Microbulbiferaceae</taxon>
        <taxon>Biformimicrobium</taxon>
    </lineage>
</organism>
<dbReference type="SUPFAM" id="SSF51197">
    <property type="entry name" value="Clavaminate synthase-like"/>
    <property type="match status" value="1"/>
</dbReference>
<dbReference type="InterPro" id="IPR027443">
    <property type="entry name" value="IPNS-like_sf"/>
</dbReference>
<dbReference type="RefSeq" id="WP_285762650.1">
    <property type="nucleotide sequence ID" value="NZ_BSYJ01000001.1"/>
</dbReference>
<accession>A0ABQ6LVM8</accession>
<dbReference type="Gene3D" id="2.60.120.330">
    <property type="entry name" value="B-lactam Antibiotic, Isopenicillin N Synthase, Chain"/>
    <property type="match status" value="1"/>
</dbReference>
<comment type="caution">
    <text evidence="2">The sequence shown here is derived from an EMBL/GenBank/DDBJ whole genome shotgun (WGS) entry which is preliminary data.</text>
</comment>
<keyword evidence="3" id="KW-1185">Reference proteome</keyword>
<evidence type="ECO:0000259" key="1">
    <source>
        <dbReference type="Pfam" id="PF05118"/>
    </source>
</evidence>
<dbReference type="EMBL" id="BSYJ01000001">
    <property type="protein sequence ID" value="GMG86144.1"/>
    <property type="molecule type" value="Genomic_DNA"/>
</dbReference>
<gene>
    <name evidence="2" type="ORF">MNKW57_04650</name>
</gene>
<name>A0ABQ6LVM8_9GAMM</name>
<evidence type="ECO:0000313" key="2">
    <source>
        <dbReference type="EMBL" id="GMG86144.1"/>
    </source>
</evidence>
<proteinExistence type="predicted"/>
<dbReference type="Pfam" id="PF05118">
    <property type="entry name" value="Asp_Arg_Hydrox"/>
    <property type="match status" value="1"/>
</dbReference>